<dbReference type="AlphaFoldDB" id="A0A271IV15"/>
<dbReference type="InterPro" id="IPR011051">
    <property type="entry name" value="RmlC_Cupin_sf"/>
</dbReference>
<proteinExistence type="predicted"/>
<accession>A0A271IV15</accession>
<evidence type="ECO:0000256" key="1">
    <source>
        <dbReference type="SAM" id="MobiDB-lite"/>
    </source>
</evidence>
<dbReference type="CDD" id="cd02208">
    <property type="entry name" value="cupin_RmlC-like"/>
    <property type="match status" value="1"/>
</dbReference>
<dbReference type="SUPFAM" id="SSF51182">
    <property type="entry name" value="RmlC-like cupins"/>
    <property type="match status" value="1"/>
</dbReference>
<gene>
    <name evidence="3" type="ORF">BSZ37_00600</name>
</gene>
<name>A0A271IV15_9BACT</name>
<dbReference type="EMBL" id="MQWD01000001">
    <property type="protein sequence ID" value="PAP75053.1"/>
    <property type="molecule type" value="Genomic_DNA"/>
</dbReference>
<dbReference type="Proteomes" id="UP000216339">
    <property type="component" value="Unassembled WGS sequence"/>
</dbReference>
<dbReference type="RefSeq" id="WP_095508680.1">
    <property type="nucleotide sequence ID" value="NZ_MQWD01000001.1"/>
</dbReference>
<evidence type="ECO:0000313" key="4">
    <source>
        <dbReference type="Proteomes" id="UP000216339"/>
    </source>
</evidence>
<reference evidence="3 4" key="1">
    <citation type="submission" date="2016-11" db="EMBL/GenBank/DDBJ databases">
        <title>Study of marine rhodopsin-containing bacteria.</title>
        <authorList>
            <person name="Yoshizawa S."/>
            <person name="Kumagai Y."/>
            <person name="Kogure K."/>
        </authorList>
    </citation>
    <scope>NUCLEOTIDE SEQUENCE [LARGE SCALE GENOMIC DNA]</scope>
    <source>
        <strain evidence="3 4">SAORIC-28</strain>
    </source>
</reference>
<dbReference type="Pfam" id="PF07883">
    <property type="entry name" value="Cupin_2"/>
    <property type="match status" value="1"/>
</dbReference>
<dbReference type="OrthoDB" id="1423961at2"/>
<feature type="domain" description="Cupin type-2" evidence="2">
    <location>
        <begin position="35"/>
        <end position="99"/>
    </location>
</feature>
<protein>
    <recommendedName>
        <fullName evidence="2">Cupin type-2 domain-containing protein</fullName>
    </recommendedName>
</protein>
<keyword evidence="4" id="KW-1185">Reference proteome</keyword>
<feature type="compositionally biased region" description="Pro residues" evidence="1">
    <location>
        <begin position="186"/>
        <end position="195"/>
    </location>
</feature>
<evidence type="ECO:0000313" key="3">
    <source>
        <dbReference type="EMBL" id="PAP75053.1"/>
    </source>
</evidence>
<sequence>MPPYPYTIDNGLGERLTFVRRIATPRGARLEGKTLVAPGAGPPMHVHHFEDEAFTVAEGRLGYERAGEPPAFAGPGETVIFRAGEAHRFWNAGDGDLRCSGWIEPAGNVEYLLRELFASQKRNGGSRPDPFDAAFLAHRYRSEFSMTAIPAFVRRLVFPIVVALGHVLGKYAAYADAPAPLDRPAGPSPVTPPIAGPRRAVTPAA</sequence>
<organism evidence="3 4">
    <name type="scientific">Rubrivirga marina</name>
    <dbReference type="NCBI Taxonomy" id="1196024"/>
    <lineage>
        <taxon>Bacteria</taxon>
        <taxon>Pseudomonadati</taxon>
        <taxon>Rhodothermota</taxon>
        <taxon>Rhodothermia</taxon>
        <taxon>Rhodothermales</taxon>
        <taxon>Rubricoccaceae</taxon>
        <taxon>Rubrivirga</taxon>
    </lineage>
</organism>
<feature type="region of interest" description="Disordered" evidence="1">
    <location>
        <begin position="184"/>
        <end position="205"/>
    </location>
</feature>
<dbReference type="InterPro" id="IPR014710">
    <property type="entry name" value="RmlC-like_jellyroll"/>
</dbReference>
<comment type="caution">
    <text evidence="3">The sequence shown here is derived from an EMBL/GenBank/DDBJ whole genome shotgun (WGS) entry which is preliminary data.</text>
</comment>
<evidence type="ECO:0000259" key="2">
    <source>
        <dbReference type="Pfam" id="PF07883"/>
    </source>
</evidence>
<dbReference type="InterPro" id="IPR013096">
    <property type="entry name" value="Cupin_2"/>
</dbReference>
<dbReference type="Gene3D" id="2.60.120.10">
    <property type="entry name" value="Jelly Rolls"/>
    <property type="match status" value="1"/>
</dbReference>